<keyword evidence="5" id="KW-1185">Reference proteome</keyword>
<proteinExistence type="predicted"/>
<dbReference type="PANTHER" id="PTHR35936">
    <property type="entry name" value="MEMBRANE-BOUND LYTIC MUREIN TRANSGLYCOSYLASE F"/>
    <property type="match status" value="1"/>
</dbReference>
<name>A0ABR6ZP45_9BURK</name>
<evidence type="ECO:0000256" key="2">
    <source>
        <dbReference type="SAM" id="SignalP"/>
    </source>
</evidence>
<evidence type="ECO:0000259" key="3">
    <source>
        <dbReference type="Pfam" id="PF00497"/>
    </source>
</evidence>
<dbReference type="PANTHER" id="PTHR35936:SF6">
    <property type="entry name" value="AMINO ACID ABC TRANSPORTER SUBSTRATE-BINDING PAAT FAMILY PROTEIN"/>
    <property type="match status" value="1"/>
</dbReference>
<dbReference type="Proteomes" id="UP000650424">
    <property type="component" value="Unassembled WGS sequence"/>
</dbReference>
<organism evidence="4 5">
    <name type="scientific">Undibacterium hunanense</name>
    <dbReference type="NCBI Taxonomy" id="2762292"/>
    <lineage>
        <taxon>Bacteria</taxon>
        <taxon>Pseudomonadati</taxon>
        <taxon>Pseudomonadota</taxon>
        <taxon>Betaproteobacteria</taxon>
        <taxon>Burkholderiales</taxon>
        <taxon>Oxalobacteraceae</taxon>
        <taxon>Undibacterium</taxon>
    </lineage>
</organism>
<feature type="chain" id="PRO_5047405570" evidence="2">
    <location>
        <begin position="33"/>
        <end position="263"/>
    </location>
</feature>
<gene>
    <name evidence="4" type="ORF">H8L32_09320</name>
</gene>
<evidence type="ECO:0000313" key="4">
    <source>
        <dbReference type="EMBL" id="MBC3917671.1"/>
    </source>
</evidence>
<keyword evidence="1 2" id="KW-0732">Signal</keyword>
<evidence type="ECO:0000313" key="5">
    <source>
        <dbReference type="Proteomes" id="UP000650424"/>
    </source>
</evidence>
<protein>
    <submittedName>
        <fullName evidence="4">Transporter substrate-binding domain-containing protein</fullName>
    </submittedName>
</protein>
<sequence>MHAVFSITAIRKRATGLLYAFALCLCAIPARAETITLIGEDNWYPYSAVKDGQNRGFAVDVIQAAYAVSNIQVKFIATPYSRCLMLVQSGKELGCFDSLQDAALAPNFVFHKEAIFKASIGIYAKTDGPPANASKLTGRDLRGHAVGVTHGYTYGSEFEGDTSIQREIAPSDISNLRKLVLGRSSYSLVYTRVVDYLIATYPDEFKGKIQQVGTLIEDKLFVSFSKLRPESARYADALDKGLRTIRSNGTYAGIEKKWANPLP</sequence>
<dbReference type="RefSeq" id="WP_186946923.1">
    <property type="nucleotide sequence ID" value="NZ_JACOGF010000004.1"/>
</dbReference>
<reference evidence="4 5" key="1">
    <citation type="submission" date="2020-08" db="EMBL/GenBank/DDBJ databases">
        <title>Novel species isolated from subtropical streams in China.</title>
        <authorList>
            <person name="Lu H."/>
        </authorList>
    </citation>
    <scope>NUCLEOTIDE SEQUENCE [LARGE SCALE GENOMIC DNA]</scope>
    <source>
        <strain evidence="4 5">CY18W</strain>
    </source>
</reference>
<dbReference type="EMBL" id="JACOGF010000004">
    <property type="protein sequence ID" value="MBC3917671.1"/>
    <property type="molecule type" value="Genomic_DNA"/>
</dbReference>
<dbReference type="Pfam" id="PF00497">
    <property type="entry name" value="SBP_bac_3"/>
    <property type="match status" value="1"/>
</dbReference>
<evidence type="ECO:0000256" key="1">
    <source>
        <dbReference type="ARBA" id="ARBA00022729"/>
    </source>
</evidence>
<dbReference type="InterPro" id="IPR001638">
    <property type="entry name" value="Solute-binding_3/MltF_N"/>
</dbReference>
<accession>A0ABR6ZP45</accession>
<dbReference type="SUPFAM" id="SSF53850">
    <property type="entry name" value="Periplasmic binding protein-like II"/>
    <property type="match status" value="1"/>
</dbReference>
<feature type="signal peptide" evidence="2">
    <location>
        <begin position="1"/>
        <end position="32"/>
    </location>
</feature>
<dbReference type="Gene3D" id="3.40.190.10">
    <property type="entry name" value="Periplasmic binding protein-like II"/>
    <property type="match status" value="2"/>
</dbReference>
<comment type="caution">
    <text evidence="4">The sequence shown here is derived from an EMBL/GenBank/DDBJ whole genome shotgun (WGS) entry which is preliminary data.</text>
</comment>
<feature type="domain" description="Solute-binding protein family 3/N-terminal" evidence="3">
    <location>
        <begin position="36"/>
        <end position="259"/>
    </location>
</feature>